<dbReference type="Pfam" id="PF12890">
    <property type="entry name" value="DHOase"/>
    <property type="match status" value="1"/>
</dbReference>
<dbReference type="InterPro" id="IPR002195">
    <property type="entry name" value="Dihydroorotase_CS"/>
</dbReference>
<reference evidence="10 11" key="1">
    <citation type="submission" date="2018-10" db="EMBL/GenBank/DDBJ databases">
        <title>Genomic Encyclopedia of Archaeal and Bacterial Type Strains, Phase II (KMG-II): from individual species to whole genera.</title>
        <authorList>
            <person name="Goeker M."/>
        </authorList>
    </citation>
    <scope>NUCLEOTIDE SEQUENCE [LARGE SCALE GENOMIC DNA]</scope>
    <source>
        <strain evidence="10 11">DSM 16510</strain>
    </source>
</reference>
<feature type="binding site" evidence="7">
    <location>
        <position position="278"/>
    </location>
    <ligand>
        <name>substrate</name>
    </ligand>
</feature>
<dbReference type="PROSITE" id="PS00482">
    <property type="entry name" value="DIHYDROOROTASE_1"/>
    <property type="match status" value="1"/>
</dbReference>
<dbReference type="InterPro" id="IPR013108">
    <property type="entry name" value="Amidohydro_3"/>
</dbReference>
<dbReference type="EC" id="3.5.2.3" evidence="7"/>
<feature type="binding site" evidence="7">
    <location>
        <position position="63"/>
    </location>
    <ligand>
        <name>Zn(2+)</name>
        <dbReference type="ChEBI" id="CHEBI:29105"/>
        <label>1</label>
    </ligand>
</feature>
<dbReference type="OrthoDB" id="9765462at2"/>
<dbReference type="Gene3D" id="3.20.20.140">
    <property type="entry name" value="Metal-dependent hydrolases"/>
    <property type="match status" value="1"/>
</dbReference>
<accession>A0A497XMD0</accession>
<evidence type="ECO:0000313" key="10">
    <source>
        <dbReference type="EMBL" id="RLJ69968.1"/>
    </source>
</evidence>
<dbReference type="CDD" id="cd01317">
    <property type="entry name" value="DHOase_IIa"/>
    <property type="match status" value="1"/>
</dbReference>
<dbReference type="PANTHER" id="PTHR43668">
    <property type="entry name" value="ALLANTOINASE"/>
    <property type="match status" value="1"/>
</dbReference>
<comment type="function">
    <text evidence="1 7">Catalyzes the reversible cyclization of carbamoyl aspartate to dihydroorotate.</text>
</comment>
<dbReference type="PANTHER" id="PTHR43668:SF2">
    <property type="entry name" value="ALLANTOINASE"/>
    <property type="match status" value="1"/>
</dbReference>
<dbReference type="NCBIfam" id="NF006844">
    <property type="entry name" value="PRK09357.2-5"/>
    <property type="match status" value="1"/>
</dbReference>
<dbReference type="GO" id="GO:0005737">
    <property type="term" value="C:cytoplasm"/>
    <property type="evidence" value="ECO:0007669"/>
    <property type="project" value="TreeGrafter"/>
</dbReference>
<evidence type="ECO:0000256" key="5">
    <source>
        <dbReference type="ARBA" id="ARBA00022833"/>
    </source>
</evidence>
<gene>
    <name evidence="7" type="primary">pyrC</name>
    <name evidence="10" type="ORF">BCF55_0228</name>
</gene>
<comment type="catalytic activity">
    <reaction evidence="7">
        <text>(S)-dihydroorotate + H2O = N-carbamoyl-L-aspartate + H(+)</text>
        <dbReference type="Rhea" id="RHEA:24296"/>
        <dbReference type="ChEBI" id="CHEBI:15377"/>
        <dbReference type="ChEBI" id="CHEBI:15378"/>
        <dbReference type="ChEBI" id="CHEBI:30864"/>
        <dbReference type="ChEBI" id="CHEBI:32814"/>
        <dbReference type="EC" id="3.5.2.3"/>
    </reaction>
</comment>
<dbReference type="PROSITE" id="PS00483">
    <property type="entry name" value="DIHYDROOROTASE_2"/>
    <property type="match status" value="1"/>
</dbReference>
<feature type="binding site" evidence="7">
    <location>
        <position position="309"/>
    </location>
    <ligand>
        <name>substrate</name>
    </ligand>
</feature>
<sequence length="422" mass="45902">MIKHLIKGGMVIDPSQELLGIYDILIEGERIKRIDEEIFEPEAEIIDAKGLIVAPGFVDLHVHFRDPGQTYKEDILSGSKAAVAGGYTTVVCMPNTEPPIDSPEVVEYVKAKSKCWGICNVLPAGTVTRGRKGKELSDLWALKEAGCVAFTDDGAPVIDSSLMKKALELSAQLKAPVMNHCEDDRVAMGAINEGEVSALLGLSSRPPEAEDMLNARDCVLSYYTGGHVHIQHLTTALGVDIIRYFKGKGARVTCEVNPYHLLFTEEELLRSGANAKVNPPLRKKEDVEALREALSDGTIDCVATDHAPHAVFEKGRVDTAMPGIIGLQTALPVMLELVAKEYLSLIKLVELMSTNPAKIIGIEAGTLAEGAPADIVIFDLKKEWILDDETNFSKSRNTPLWGKTLTGKVIYTIKGGKVVYKD</sequence>
<feature type="binding site" evidence="7">
    <location>
        <position position="232"/>
    </location>
    <ligand>
        <name>Zn(2+)</name>
        <dbReference type="ChEBI" id="CHEBI:29105"/>
        <label>2</label>
    </ligand>
</feature>
<evidence type="ECO:0000256" key="1">
    <source>
        <dbReference type="ARBA" id="ARBA00002368"/>
    </source>
</evidence>
<evidence type="ECO:0000256" key="3">
    <source>
        <dbReference type="ARBA" id="ARBA00022723"/>
    </source>
</evidence>
<dbReference type="Gene3D" id="2.30.40.10">
    <property type="entry name" value="Urease, subunit C, domain 1"/>
    <property type="match status" value="1"/>
</dbReference>
<feature type="binding site" evidence="7">
    <location>
        <position position="180"/>
    </location>
    <ligand>
        <name>Zn(2+)</name>
        <dbReference type="ChEBI" id="CHEBI:29105"/>
        <label>2</label>
    </ligand>
</feature>
<feature type="binding site" evidence="7">
    <location>
        <position position="95"/>
    </location>
    <ligand>
        <name>substrate</name>
    </ligand>
</feature>
<comment type="pathway">
    <text evidence="7">Pyrimidine metabolism; UMP biosynthesis via de novo pathway; (S)-dihydroorotate from bicarbonate: step 3/3.</text>
</comment>
<keyword evidence="5 7" id="KW-0862">Zinc</keyword>
<comment type="cofactor">
    <cofactor evidence="7">
        <name>Zn(2+)</name>
        <dbReference type="ChEBI" id="CHEBI:29105"/>
    </cofactor>
    <text evidence="7">Binds 2 Zn(2+) ions per subunit.</text>
</comment>
<feature type="binding site" evidence="7">
    <location>
        <position position="153"/>
    </location>
    <ligand>
        <name>Zn(2+)</name>
        <dbReference type="ChEBI" id="CHEBI:29105"/>
        <label>1</label>
    </ligand>
</feature>
<dbReference type="SUPFAM" id="SSF51556">
    <property type="entry name" value="Metallo-dependent hydrolases"/>
    <property type="match status" value="1"/>
</dbReference>
<dbReference type="HAMAP" id="MF_00220_B">
    <property type="entry name" value="PyrC_classI_B"/>
    <property type="match status" value="1"/>
</dbReference>
<dbReference type="InterPro" id="IPR032466">
    <property type="entry name" value="Metal_Hydrolase"/>
</dbReference>
<dbReference type="InterPro" id="IPR011059">
    <property type="entry name" value="Metal-dep_hydrolase_composite"/>
</dbReference>
<dbReference type="InterPro" id="IPR024403">
    <property type="entry name" value="DHOase_cat"/>
</dbReference>
<dbReference type="GO" id="GO:0004038">
    <property type="term" value="F:allantoinase activity"/>
    <property type="evidence" value="ECO:0007669"/>
    <property type="project" value="TreeGrafter"/>
</dbReference>
<keyword evidence="4 7" id="KW-0378">Hydrolase</keyword>
<feature type="binding site" evidence="7">
    <location>
        <position position="153"/>
    </location>
    <ligand>
        <name>Zn(2+)</name>
        <dbReference type="ChEBI" id="CHEBI:29105"/>
        <label>2</label>
    </ligand>
</feature>
<dbReference type="NCBIfam" id="TIGR00857">
    <property type="entry name" value="pyrC_multi"/>
    <property type="match status" value="1"/>
</dbReference>
<feature type="domain" description="Amidohydrolase 3" evidence="8">
    <location>
        <begin position="286"/>
        <end position="420"/>
    </location>
</feature>
<dbReference type="AlphaFoldDB" id="A0A497XMD0"/>
<evidence type="ECO:0000259" key="9">
    <source>
        <dbReference type="Pfam" id="PF12890"/>
    </source>
</evidence>
<comment type="similarity">
    <text evidence="2 7">Belongs to the metallo-dependent hydrolases superfamily. DHOase family. Class I DHOase subfamily.</text>
</comment>
<keyword evidence="3 7" id="KW-0479">Metal-binding</keyword>
<organism evidence="10 11">
    <name type="scientific">Hydrogenivirga caldilitoris</name>
    <dbReference type="NCBI Taxonomy" id="246264"/>
    <lineage>
        <taxon>Bacteria</taxon>
        <taxon>Pseudomonadati</taxon>
        <taxon>Aquificota</taxon>
        <taxon>Aquificia</taxon>
        <taxon>Aquificales</taxon>
        <taxon>Aquificaceae</taxon>
        <taxon>Hydrogenivirga</taxon>
    </lineage>
</organism>
<protein>
    <recommendedName>
        <fullName evidence="7">Dihydroorotase</fullName>
        <shortName evidence="7">DHOase</shortName>
        <ecNumber evidence="7">3.5.2.3</ecNumber>
    </recommendedName>
</protein>
<feature type="binding site" evidence="7">
    <location>
        <position position="61"/>
    </location>
    <ligand>
        <name>Zn(2+)</name>
        <dbReference type="ChEBI" id="CHEBI:29105"/>
        <label>1</label>
    </ligand>
</feature>
<evidence type="ECO:0000256" key="2">
    <source>
        <dbReference type="ARBA" id="ARBA00010286"/>
    </source>
</evidence>
<dbReference type="GO" id="GO:0008270">
    <property type="term" value="F:zinc ion binding"/>
    <property type="evidence" value="ECO:0007669"/>
    <property type="project" value="UniProtKB-UniRule"/>
</dbReference>
<dbReference type="Pfam" id="PF07969">
    <property type="entry name" value="Amidohydro_3"/>
    <property type="match status" value="1"/>
</dbReference>
<evidence type="ECO:0000256" key="6">
    <source>
        <dbReference type="ARBA" id="ARBA00022975"/>
    </source>
</evidence>
<evidence type="ECO:0000256" key="4">
    <source>
        <dbReference type="ARBA" id="ARBA00022801"/>
    </source>
</evidence>
<dbReference type="InterPro" id="IPR050138">
    <property type="entry name" value="DHOase/Allantoinase_Hydrolase"/>
</dbReference>
<dbReference type="GO" id="GO:0044205">
    <property type="term" value="P:'de novo' UMP biosynthetic process"/>
    <property type="evidence" value="ECO:0007669"/>
    <property type="project" value="UniProtKB-UniRule"/>
</dbReference>
<dbReference type="InterPro" id="IPR004722">
    <property type="entry name" value="DHOase"/>
</dbReference>
<feature type="binding site" evidence="7">
    <location>
        <position position="305"/>
    </location>
    <ligand>
        <name>Zn(2+)</name>
        <dbReference type="ChEBI" id="CHEBI:29105"/>
        <label>1</label>
    </ligand>
</feature>
<comment type="caution">
    <text evidence="10">The sequence shown here is derived from an EMBL/GenBank/DDBJ whole genome shotgun (WGS) entry which is preliminary data.</text>
</comment>
<evidence type="ECO:0000256" key="7">
    <source>
        <dbReference type="HAMAP-Rule" id="MF_00220"/>
    </source>
</evidence>
<feature type="binding site" evidence="7">
    <location>
        <begin position="322"/>
        <end position="323"/>
    </location>
    <ligand>
        <name>substrate</name>
    </ligand>
</feature>
<proteinExistence type="inferred from homology"/>
<dbReference type="Proteomes" id="UP000267841">
    <property type="component" value="Unassembled WGS sequence"/>
</dbReference>
<feature type="binding site" evidence="7">
    <location>
        <begin position="63"/>
        <end position="65"/>
    </location>
    <ligand>
        <name>substrate</name>
    </ligand>
</feature>
<dbReference type="SUPFAM" id="SSF51338">
    <property type="entry name" value="Composite domain of metallo-dependent hydrolases"/>
    <property type="match status" value="1"/>
</dbReference>
<evidence type="ECO:0000313" key="11">
    <source>
        <dbReference type="Proteomes" id="UP000267841"/>
    </source>
</evidence>
<dbReference type="EMBL" id="RCCJ01000001">
    <property type="protein sequence ID" value="RLJ69968.1"/>
    <property type="molecule type" value="Genomic_DNA"/>
</dbReference>
<feature type="domain" description="Dihydroorotase catalytic" evidence="9">
    <location>
        <begin position="52"/>
        <end position="235"/>
    </location>
</feature>
<dbReference type="UniPathway" id="UPA00070">
    <property type="reaction ID" value="UER00117"/>
</dbReference>
<dbReference type="GO" id="GO:0006145">
    <property type="term" value="P:purine nucleobase catabolic process"/>
    <property type="evidence" value="ECO:0007669"/>
    <property type="project" value="TreeGrafter"/>
</dbReference>
<feature type="active site" evidence="7">
    <location>
        <position position="305"/>
    </location>
</feature>
<dbReference type="GO" id="GO:0004151">
    <property type="term" value="F:dihydroorotase activity"/>
    <property type="evidence" value="ECO:0007669"/>
    <property type="project" value="UniProtKB-UniRule"/>
</dbReference>
<evidence type="ECO:0000259" key="8">
    <source>
        <dbReference type="Pfam" id="PF07969"/>
    </source>
</evidence>
<keyword evidence="11" id="KW-1185">Reference proteome</keyword>
<keyword evidence="6 7" id="KW-0665">Pyrimidine biosynthesis</keyword>
<dbReference type="RefSeq" id="WP_121008974.1">
    <property type="nucleotide sequence ID" value="NZ_RCCJ01000001.1"/>
</dbReference>
<name>A0A497XMD0_9AQUI</name>